<comment type="function">
    <text evidence="12">Involved in the fragmentation of the mitochondrial network and its perinuclear clustering. Plays a minor role in the recruitment and association of the fission mediator dynamin-related protein 1 (DNM1L) to the mitochondrial surface and mitochondrial fission. May not be essential for the assembly of functional fission complexes and the subsequent membrane scission event. Also mediates peroxisomal fission. May act when the products of fission are directed toward mitochondrial homeostasis, mitophagy, or apoptosis. Can induce cytochrome c release from the mitochondrion to the cytosol, ultimately leading to apoptosis.</text>
</comment>
<proteinExistence type="inferred from homology"/>
<dbReference type="FunFam" id="1.25.40.10:FF:000147">
    <property type="entry name" value="Mitochondrial fission 1 protein"/>
    <property type="match status" value="1"/>
</dbReference>
<evidence type="ECO:0000256" key="10">
    <source>
        <dbReference type="ARBA" id="ARBA00023136"/>
    </source>
</evidence>
<dbReference type="GO" id="GO:0005778">
    <property type="term" value="C:peroxisomal membrane"/>
    <property type="evidence" value="ECO:0007669"/>
    <property type="project" value="UniProtKB-SubCell"/>
</dbReference>
<gene>
    <name evidence="16" type="ORF">GRJ2_002590500</name>
</gene>
<evidence type="ECO:0000256" key="9">
    <source>
        <dbReference type="ARBA" id="ARBA00023128"/>
    </source>
</evidence>
<comment type="subcellular location">
    <subcellularLocation>
        <location evidence="2">Mitochondrion outer membrane</location>
        <topology evidence="2">Single-pass membrane protein</topology>
    </subcellularLocation>
    <subcellularLocation>
        <location evidence="1">Peroxisome membrane</location>
        <topology evidence="1">Single-pass membrane protein</topology>
    </subcellularLocation>
</comment>
<reference evidence="16 17" key="1">
    <citation type="submission" date="2024-06" db="EMBL/GenBank/DDBJ databases">
        <title>The draft genome of Grus japonensis, version 3.</title>
        <authorList>
            <person name="Nabeshima K."/>
            <person name="Suzuki S."/>
            <person name="Onuma M."/>
        </authorList>
    </citation>
    <scope>NUCLEOTIDE SEQUENCE [LARGE SCALE GENOMIC DNA]</scope>
    <source>
        <strain evidence="16 17">451A</strain>
    </source>
</reference>
<dbReference type="InterPro" id="IPR028061">
    <property type="entry name" value="Fis1_TPR_C"/>
</dbReference>
<keyword evidence="6" id="KW-0053">Apoptosis</keyword>
<name>A0ABC9XVE0_GRUJA</name>
<dbReference type="InterPro" id="IPR016543">
    <property type="entry name" value="Fis1"/>
</dbReference>
<comment type="domain">
    <text evidence="14">The C-terminus is required for mitochondrial localization, while the N-terminus is necessary for mitochondrial fission.</text>
</comment>
<keyword evidence="9 14" id="KW-0496">Mitochondrion</keyword>
<accession>A0ABC9XVE0</accession>
<dbReference type="PANTHER" id="PTHR13247">
    <property type="entry name" value="TETRATRICOPEPTIDE REPEAT PROTEIN 11 TPR REPEAT PROTEIN 11"/>
    <property type="match status" value="1"/>
</dbReference>
<dbReference type="Proteomes" id="UP001623348">
    <property type="component" value="Unassembled WGS sequence"/>
</dbReference>
<keyword evidence="8 15" id="KW-1133">Transmembrane helix</keyword>
<comment type="similarity">
    <text evidence="3 14">Belongs to the FIS1 family.</text>
</comment>
<dbReference type="Pfam" id="PF14852">
    <property type="entry name" value="Fis1_TPR_N"/>
    <property type="match status" value="1"/>
</dbReference>
<dbReference type="Pfam" id="PF14853">
    <property type="entry name" value="Fis1_TPR_C"/>
    <property type="match status" value="1"/>
</dbReference>
<evidence type="ECO:0000256" key="2">
    <source>
        <dbReference type="ARBA" id="ARBA00004572"/>
    </source>
</evidence>
<dbReference type="SUPFAM" id="SSF48452">
    <property type="entry name" value="TPR-like"/>
    <property type="match status" value="1"/>
</dbReference>
<keyword evidence="10 14" id="KW-0472">Membrane</keyword>
<dbReference type="GO" id="GO:0006915">
    <property type="term" value="P:apoptotic process"/>
    <property type="evidence" value="ECO:0007669"/>
    <property type="project" value="UniProtKB-KW"/>
</dbReference>
<evidence type="ECO:0000256" key="14">
    <source>
        <dbReference type="PIRNR" id="PIRNR008835"/>
    </source>
</evidence>
<dbReference type="PANTHER" id="PTHR13247:SF0">
    <property type="entry name" value="MITOCHONDRIAL FISSION 1 PROTEIN"/>
    <property type="match status" value="1"/>
</dbReference>
<keyword evidence="17" id="KW-1185">Reference proteome</keyword>
<feature type="transmembrane region" description="Helical" evidence="15">
    <location>
        <begin position="122"/>
        <end position="144"/>
    </location>
</feature>
<evidence type="ECO:0000256" key="7">
    <source>
        <dbReference type="ARBA" id="ARBA00022787"/>
    </source>
</evidence>
<protein>
    <recommendedName>
        <fullName evidence="4 14">Mitochondrial fission 1 protein</fullName>
    </recommendedName>
</protein>
<organism evidence="16 17">
    <name type="scientific">Grus japonensis</name>
    <name type="common">Japanese crane</name>
    <name type="synonym">Red-crowned crane</name>
    <dbReference type="NCBI Taxonomy" id="30415"/>
    <lineage>
        <taxon>Eukaryota</taxon>
        <taxon>Metazoa</taxon>
        <taxon>Chordata</taxon>
        <taxon>Craniata</taxon>
        <taxon>Vertebrata</taxon>
        <taxon>Euteleostomi</taxon>
        <taxon>Archelosauria</taxon>
        <taxon>Archosauria</taxon>
        <taxon>Dinosauria</taxon>
        <taxon>Saurischia</taxon>
        <taxon>Theropoda</taxon>
        <taxon>Coelurosauria</taxon>
        <taxon>Aves</taxon>
        <taxon>Neognathae</taxon>
        <taxon>Neoaves</taxon>
        <taxon>Gruiformes</taxon>
        <taxon>Gruidae</taxon>
        <taxon>Grus</taxon>
    </lineage>
</organism>
<keyword evidence="5 15" id="KW-0812">Transmembrane</keyword>
<evidence type="ECO:0000256" key="4">
    <source>
        <dbReference type="ARBA" id="ARBA00014314"/>
    </source>
</evidence>
<dbReference type="PIRSF" id="PIRSF008835">
    <property type="entry name" value="TPR_repeat_11_Fis1"/>
    <property type="match status" value="1"/>
</dbReference>
<dbReference type="InterPro" id="IPR011990">
    <property type="entry name" value="TPR-like_helical_dom_sf"/>
</dbReference>
<dbReference type="InterPro" id="IPR033745">
    <property type="entry name" value="Fis1_cytosol"/>
</dbReference>
<evidence type="ECO:0000256" key="1">
    <source>
        <dbReference type="ARBA" id="ARBA00004549"/>
    </source>
</evidence>
<dbReference type="GO" id="GO:0005741">
    <property type="term" value="C:mitochondrial outer membrane"/>
    <property type="evidence" value="ECO:0007669"/>
    <property type="project" value="UniProtKB-SubCell"/>
</dbReference>
<dbReference type="AlphaFoldDB" id="A0ABC9XVE0"/>
<keyword evidence="7 14" id="KW-1000">Mitochondrion outer membrane</keyword>
<comment type="subunit">
    <text evidence="13">Interacts with DNM1L/DLP1 through the TPR region; may form part of a larger protein complex at the endoplasmic reticulum-mitochondrial interface during mitochondrial fission. Interacts with MARCHF5. Interacts with MIEF1. Interacts with PEX11A, PEX11B and PEX11G.</text>
</comment>
<evidence type="ECO:0000256" key="8">
    <source>
        <dbReference type="ARBA" id="ARBA00022989"/>
    </source>
</evidence>
<evidence type="ECO:0000256" key="11">
    <source>
        <dbReference type="ARBA" id="ARBA00023140"/>
    </source>
</evidence>
<evidence type="ECO:0000256" key="12">
    <source>
        <dbReference type="ARBA" id="ARBA00054909"/>
    </source>
</evidence>
<evidence type="ECO:0000256" key="6">
    <source>
        <dbReference type="ARBA" id="ARBA00022703"/>
    </source>
</evidence>
<keyword evidence="11" id="KW-0576">Peroxisome</keyword>
<evidence type="ECO:0000256" key="5">
    <source>
        <dbReference type="ARBA" id="ARBA00022692"/>
    </source>
</evidence>
<evidence type="ECO:0000256" key="13">
    <source>
        <dbReference type="ARBA" id="ARBA00064597"/>
    </source>
</evidence>
<evidence type="ECO:0000313" key="16">
    <source>
        <dbReference type="EMBL" id="GAB0201249.1"/>
    </source>
</evidence>
<evidence type="ECO:0000256" key="15">
    <source>
        <dbReference type="SAM" id="Phobius"/>
    </source>
</evidence>
<evidence type="ECO:0000256" key="3">
    <source>
        <dbReference type="ARBA" id="ARBA00008937"/>
    </source>
</evidence>
<dbReference type="EMBL" id="BAAFJT010000030">
    <property type="protein sequence ID" value="GAB0201249.1"/>
    <property type="molecule type" value="Genomic_DNA"/>
</dbReference>
<dbReference type="GO" id="GO:0000266">
    <property type="term" value="P:mitochondrial fission"/>
    <property type="evidence" value="ECO:0007669"/>
    <property type="project" value="UniProtKB-UniRule"/>
</dbReference>
<dbReference type="CDD" id="cd12212">
    <property type="entry name" value="Fis1"/>
    <property type="match status" value="1"/>
</dbReference>
<dbReference type="Gene3D" id="1.25.40.10">
    <property type="entry name" value="Tetratricopeptide repeat domain"/>
    <property type="match status" value="1"/>
</dbReference>
<comment type="caution">
    <text evidence="16">The sequence shown here is derived from an EMBL/GenBank/DDBJ whole genome shotgun (WGS) entry which is preliminary data.</text>
</comment>
<evidence type="ECO:0000313" key="17">
    <source>
        <dbReference type="Proteomes" id="UP001623348"/>
    </source>
</evidence>
<dbReference type="InterPro" id="IPR028058">
    <property type="entry name" value="Fis1_TPR_N"/>
</dbReference>
<sequence>MDPEFDDVVSVEDLMALERRYAEERRGGEVSRRCQFEYAWGLVRSPYGQDVARGVALLQELMPKGTREEQRDYVFYLALGNYRLKEYERALGHVERLLGAEPQNPQGLRLRRLIRDRMRRDGLLGAAIVGGVALGVAGLLGLAISRARH</sequence>